<reference evidence="8 9" key="1">
    <citation type="submission" date="2019-07" db="EMBL/GenBank/DDBJ databases">
        <title>Genome assembly of two rare yeast pathogens: Diutina rugosa and Trichomonascus ciferrii.</title>
        <authorList>
            <person name="Mixao V."/>
            <person name="Saus E."/>
            <person name="Hansen A."/>
            <person name="Lass-Flor C."/>
            <person name="Gabaldon T."/>
        </authorList>
    </citation>
    <scope>NUCLEOTIDE SEQUENCE [LARGE SCALE GENOMIC DNA]</scope>
    <source>
        <strain evidence="8 9">CBS 613</strain>
    </source>
</reference>
<dbReference type="OrthoDB" id="427213at2759"/>
<organism evidence="8 9">
    <name type="scientific">Diutina rugosa</name>
    <name type="common">Yeast</name>
    <name type="synonym">Candida rugosa</name>
    <dbReference type="NCBI Taxonomy" id="5481"/>
    <lineage>
        <taxon>Eukaryota</taxon>
        <taxon>Fungi</taxon>
        <taxon>Dikarya</taxon>
        <taxon>Ascomycota</taxon>
        <taxon>Saccharomycotina</taxon>
        <taxon>Pichiomycetes</taxon>
        <taxon>Debaryomycetaceae</taxon>
        <taxon>Diutina</taxon>
    </lineage>
</organism>
<evidence type="ECO:0000256" key="6">
    <source>
        <dbReference type="SAM" id="Phobius"/>
    </source>
</evidence>
<dbReference type="VEuPathDB" id="FungiDB:DIURU_002337"/>
<dbReference type="InterPro" id="IPR036513">
    <property type="entry name" value="STAS_dom_sf"/>
</dbReference>
<sequence>MSSSPSRSPRDPVRRVQHRVSSNSPLRQVRQSNQRTPLIPTQGPSAVHGATDEEDLVSISYAQPPLYHATTSSSIQQLTWGEILPYYLPCLSWIPSYSWSCFWGDLIGGLTLVFFQLPLALSYATTLAKVPVLSGLYSLAISPLIYVVFGSVPQMVVGPEAPISLVVGQAVEPLLHHSKKDPLTFVCAITFVSGATLLGFGLGRFGFLDNVLSASLLKGFICGVGIVMCINSTVVMLGLEKLLEEVSDDPNQMDIHSPFSKLMFIFHYWKHYKSLSLKISATGFIIIMVIRSLKKRAAKLARKHPKYKYAVYFPEIMIVFVAATVLCGHYRWDKQGINIIGKVKNSESLTLFNPLTRDEFKLARQLSTSGFMCAMLGFFESTTASKSLGSTYDLPISSNRELVALGFINLVNSVFGALPAFGGYGRSKINAITAKTTMSAGFMGLFTFVAIVGCLKYFYFVPECILSVISAVIGISLIEEAPYEVYFHVISRGWSEIITFALTVSVTLFFSMEAGIAIGLVFSLIRVIKHSAKSRIQILAREPGTDQYTDADIPTSISFSPDFFNDSNLTRLNKQLLEEVEGCMIVKIPEPLTFTNCQDLRARLRRVENYGSTVAHPASHASRTANAVPYIIFDLNGMTSIDSSAARILVDLLESYTTQRRYVFFVRVSSNPRVRQRLDDIGVPRYLNNTLFQLGYYQNWPDDGQGLIESHTAPYFSHISDALLVIDHYQQS</sequence>
<gene>
    <name evidence="8" type="ORF">DIURU_002337</name>
</gene>
<feature type="transmembrane region" description="Helical" evidence="6">
    <location>
        <begin position="311"/>
        <end position="332"/>
    </location>
</feature>
<dbReference type="InterPro" id="IPR002645">
    <property type="entry name" value="STAS_dom"/>
</dbReference>
<keyword evidence="9" id="KW-1185">Reference proteome</keyword>
<evidence type="ECO:0000313" key="9">
    <source>
        <dbReference type="Proteomes" id="UP000449547"/>
    </source>
</evidence>
<keyword evidence="2 6" id="KW-0812">Transmembrane</keyword>
<name>A0A642UQ68_DIURU</name>
<keyword evidence="4 6" id="KW-0472">Membrane</keyword>
<evidence type="ECO:0000256" key="4">
    <source>
        <dbReference type="ARBA" id="ARBA00023136"/>
    </source>
</evidence>
<evidence type="ECO:0000259" key="7">
    <source>
        <dbReference type="PROSITE" id="PS50801"/>
    </source>
</evidence>
<dbReference type="InterPro" id="IPR011547">
    <property type="entry name" value="SLC26A/SulP_dom"/>
</dbReference>
<dbReference type="InterPro" id="IPR001902">
    <property type="entry name" value="SLC26A/SulP_fam"/>
</dbReference>
<comment type="caution">
    <text evidence="8">The sequence shown here is derived from an EMBL/GenBank/DDBJ whole genome shotgun (WGS) entry which is preliminary data.</text>
</comment>
<dbReference type="PANTHER" id="PTHR11814">
    <property type="entry name" value="SULFATE TRANSPORTER"/>
    <property type="match status" value="1"/>
</dbReference>
<dbReference type="AlphaFoldDB" id="A0A642UQ68"/>
<feature type="transmembrane region" description="Helical" evidence="6">
    <location>
        <begin position="183"/>
        <end position="207"/>
    </location>
</feature>
<dbReference type="PROSITE" id="PS50801">
    <property type="entry name" value="STAS"/>
    <property type="match status" value="1"/>
</dbReference>
<feature type="transmembrane region" description="Helical" evidence="6">
    <location>
        <begin position="402"/>
        <end position="424"/>
    </location>
</feature>
<evidence type="ECO:0000256" key="2">
    <source>
        <dbReference type="ARBA" id="ARBA00022692"/>
    </source>
</evidence>
<dbReference type="OMA" id="TGPMSVT"/>
<dbReference type="Gene3D" id="3.30.750.24">
    <property type="entry name" value="STAS domain"/>
    <property type="match status" value="1"/>
</dbReference>
<feature type="transmembrane region" description="Helical" evidence="6">
    <location>
        <begin position="219"/>
        <end position="239"/>
    </location>
</feature>
<evidence type="ECO:0000313" key="8">
    <source>
        <dbReference type="EMBL" id="KAA8903451.1"/>
    </source>
</evidence>
<dbReference type="CDD" id="cd07042">
    <property type="entry name" value="STAS_SulP_like_sulfate_transporter"/>
    <property type="match status" value="1"/>
</dbReference>
<dbReference type="SUPFAM" id="SSF52091">
    <property type="entry name" value="SpoIIaa-like"/>
    <property type="match status" value="1"/>
</dbReference>
<accession>A0A642UQ68</accession>
<evidence type="ECO:0000256" key="1">
    <source>
        <dbReference type="ARBA" id="ARBA00004141"/>
    </source>
</evidence>
<feature type="transmembrane region" description="Helical" evidence="6">
    <location>
        <begin position="272"/>
        <end position="290"/>
    </location>
</feature>
<feature type="transmembrane region" description="Helical" evidence="6">
    <location>
        <begin position="102"/>
        <end position="123"/>
    </location>
</feature>
<dbReference type="EMBL" id="SWFT01000067">
    <property type="protein sequence ID" value="KAA8903451.1"/>
    <property type="molecule type" value="Genomic_DNA"/>
</dbReference>
<feature type="domain" description="STAS" evidence="7">
    <location>
        <begin position="573"/>
        <end position="726"/>
    </location>
</feature>
<dbReference type="GO" id="GO:0016020">
    <property type="term" value="C:membrane"/>
    <property type="evidence" value="ECO:0007669"/>
    <property type="project" value="UniProtKB-SubCell"/>
</dbReference>
<feature type="transmembrane region" description="Helical" evidence="6">
    <location>
        <begin position="498"/>
        <end position="525"/>
    </location>
</feature>
<comment type="subcellular location">
    <subcellularLocation>
        <location evidence="1">Membrane</location>
        <topology evidence="1">Multi-pass membrane protein</topology>
    </subcellularLocation>
</comment>
<feature type="transmembrane region" description="Helical" evidence="6">
    <location>
        <begin position="445"/>
        <end position="478"/>
    </location>
</feature>
<dbReference type="GO" id="GO:0055085">
    <property type="term" value="P:transmembrane transport"/>
    <property type="evidence" value="ECO:0007669"/>
    <property type="project" value="InterPro"/>
</dbReference>
<dbReference type="GeneID" id="54780988"/>
<feature type="compositionally biased region" description="Polar residues" evidence="5">
    <location>
        <begin position="19"/>
        <end position="36"/>
    </location>
</feature>
<dbReference type="Pfam" id="PF00916">
    <property type="entry name" value="Sulfate_transp"/>
    <property type="match status" value="1"/>
</dbReference>
<keyword evidence="3 6" id="KW-1133">Transmembrane helix</keyword>
<evidence type="ECO:0000256" key="5">
    <source>
        <dbReference type="SAM" id="MobiDB-lite"/>
    </source>
</evidence>
<feature type="transmembrane region" description="Helical" evidence="6">
    <location>
        <begin position="130"/>
        <end position="149"/>
    </location>
</feature>
<protein>
    <recommendedName>
        <fullName evidence="7">STAS domain-containing protein</fullName>
    </recommendedName>
</protein>
<dbReference type="RefSeq" id="XP_034012753.1">
    <property type="nucleotide sequence ID" value="XM_034154977.1"/>
</dbReference>
<dbReference type="Pfam" id="PF01740">
    <property type="entry name" value="STAS"/>
    <property type="match status" value="1"/>
</dbReference>
<dbReference type="Proteomes" id="UP000449547">
    <property type="component" value="Unassembled WGS sequence"/>
</dbReference>
<proteinExistence type="predicted"/>
<evidence type="ECO:0000256" key="3">
    <source>
        <dbReference type="ARBA" id="ARBA00022989"/>
    </source>
</evidence>
<feature type="region of interest" description="Disordered" evidence="5">
    <location>
        <begin position="1"/>
        <end position="47"/>
    </location>
</feature>